<name>A0ABS1DGL4_9PROT</name>
<evidence type="ECO:0000256" key="1">
    <source>
        <dbReference type="ARBA" id="ARBA00022801"/>
    </source>
</evidence>
<protein>
    <recommendedName>
        <fullName evidence="3">Dienelactone hydrolase domain-containing protein</fullName>
    </recommendedName>
</protein>
<gene>
    <name evidence="4" type="ORF">CKO28_16370</name>
</gene>
<dbReference type="EMBL" id="NRRL01000054">
    <property type="protein sequence ID" value="MBK1669615.1"/>
    <property type="molecule type" value="Genomic_DNA"/>
</dbReference>
<organism evidence="4 5">
    <name type="scientific">Rhodovibrio sodomensis</name>
    <dbReference type="NCBI Taxonomy" id="1088"/>
    <lineage>
        <taxon>Bacteria</taxon>
        <taxon>Pseudomonadati</taxon>
        <taxon>Pseudomonadota</taxon>
        <taxon>Alphaproteobacteria</taxon>
        <taxon>Rhodospirillales</taxon>
        <taxon>Rhodovibrionaceae</taxon>
        <taxon>Rhodovibrio</taxon>
    </lineage>
</organism>
<keyword evidence="5" id="KW-1185">Reference proteome</keyword>
<accession>A0ABS1DGL4</accession>
<dbReference type="InterPro" id="IPR002925">
    <property type="entry name" value="Dienelactn_hydro"/>
</dbReference>
<dbReference type="RefSeq" id="WP_200341947.1">
    <property type="nucleotide sequence ID" value="NZ_NRRL01000054.1"/>
</dbReference>
<keyword evidence="1" id="KW-0378">Hydrolase</keyword>
<keyword evidence="2" id="KW-0732">Signal</keyword>
<dbReference type="Proteomes" id="UP001296873">
    <property type="component" value="Unassembled WGS sequence"/>
</dbReference>
<feature type="signal peptide" evidence="2">
    <location>
        <begin position="1"/>
        <end position="17"/>
    </location>
</feature>
<dbReference type="PANTHER" id="PTHR22946:SF9">
    <property type="entry name" value="POLYKETIDE TRANSFERASE AF380"/>
    <property type="match status" value="1"/>
</dbReference>
<feature type="domain" description="Dienelactone hydrolase" evidence="3">
    <location>
        <begin position="65"/>
        <end position="162"/>
    </location>
</feature>
<dbReference type="SUPFAM" id="SSF53474">
    <property type="entry name" value="alpha/beta-Hydrolases"/>
    <property type="match status" value="1"/>
</dbReference>
<feature type="chain" id="PRO_5045322627" description="Dienelactone hydrolase domain-containing protein" evidence="2">
    <location>
        <begin position="18"/>
        <end position="264"/>
    </location>
</feature>
<dbReference type="PANTHER" id="PTHR22946">
    <property type="entry name" value="DIENELACTONE HYDROLASE DOMAIN-CONTAINING PROTEIN-RELATED"/>
    <property type="match status" value="1"/>
</dbReference>
<dbReference type="PROSITE" id="PS51257">
    <property type="entry name" value="PROKAR_LIPOPROTEIN"/>
    <property type="match status" value="1"/>
</dbReference>
<dbReference type="InterPro" id="IPR029058">
    <property type="entry name" value="AB_hydrolase_fold"/>
</dbReference>
<dbReference type="Gene3D" id="3.40.50.1820">
    <property type="entry name" value="alpha/beta hydrolase"/>
    <property type="match status" value="1"/>
</dbReference>
<evidence type="ECO:0000313" key="4">
    <source>
        <dbReference type="EMBL" id="MBK1669615.1"/>
    </source>
</evidence>
<evidence type="ECO:0000256" key="2">
    <source>
        <dbReference type="SAM" id="SignalP"/>
    </source>
</evidence>
<comment type="caution">
    <text evidence="4">The sequence shown here is derived from an EMBL/GenBank/DDBJ whole genome shotgun (WGS) entry which is preliminary data.</text>
</comment>
<reference evidence="4 5" key="1">
    <citation type="journal article" date="2020" name="Microorganisms">
        <title>Osmotic Adaptation and Compatible Solute Biosynthesis of Phototrophic Bacteria as Revealed from Genome Analyses.</title>
        <authorList>
            <person name="Imhoff J.F."/>
            <person name="Rahn T."/>
            <person name="Kunzel S."/>
            <person name="Keller A."/>
            <person name="Neulinger S.C."/>
        </authorList>
    </citation>
    <scope>NUCLEOTIDE SEQUENCE [LARGE SCALE GENOMIC DNA]</scope>
    <source>
        <strain evidence="4 5">DSM 9895</strain>
    </source>
</reference>
<evidence type="ECO:0000259" key="3">
    <source>
        <dbReference type="Pfam" id="PF01738"/>
    </source>
</evidence>
<proteinExistence type="predicted"/>
<sequence length="264" mass="28251">MLTSRAAAGFLSVLALAGCVTVGPTEQAVDATRFWLPGDAMPAKTQVPAAFSAFEDAGASGSIDALPDNVQGRWPAVVLLHGCNGLGDETPRQARVFASLGYAVFAPDSFAREDRTAQCHAQNRSHLAMRHDEARTVRERIRQLPWIDQERFVLAGHSEGGWAVGWYRGSGFIAAVITGWDCLRNGTLPVAEAMPTLVVNNVLDPEYKEGAMAQCRSAVASANNGSRAVLLNRSGHGVAEKQGFEDAIRSFPGEHVRSPNLAAR</sequence>
<dbReference type="Pfam" id="PF01738">
    <property type="entry name" value="DLH"/>
    <property type="match status" value="1"/>
</dbReference>
<evidence type="ECO:0000313" key="5">
    <source>
        <dbReference type="Proteomes" id="UP001296873"/>
    </source>
</evidence>
<dbReference type="InterPro" id="IPR050261">
    <property type="entry name" value="FrsA_esterase"/>
</dbReference>